<comment type="caution">
    <text evidence="2">The sequence shown here is derived from an EMBL/GenBank/DDBJ whole genome shotgun (WGS) entry which is preliminary data.</text>
</comment>
<dbReference type="AlphaFoldDB" id="A0A0F8ZLT7"/>
<sequence length="96" mass="10621">MGAEVERSKVPAYICVVDTEGLGVLNAYAGDKISADKVVKTLNEQKVAEKVKHRKLIIPGLLPIFRAEIEDTSEWKEVIIGPENAREIPAFLTSSW</sequence>
<reference evidence="2" key="1">
    <citation type="journal article" date="2015" name="Nature">
        <title>Complex archaea that bridge the gap between prokaryotes and eukaryotes.</title>
        <authorList>
            <person name="Spang A."/>
            <person name="Saw J.H."/>
            <person name="Jorgensen S.L."/>
            <person name="Zaremba-Niedzwiedzka K."/>
            <person name="Martijn J."/>
            <person name="Lind A.E."/>
            <person name="van Eijk R."/>
            <person name="Schleper C."/>
            <person name="Guy L."/>
            <person name="Ettema T.J."/>
        </authorList>
    </citation>
    <scope>NUCLEOTIDE SEQUENCE</scope>
</reference>
<dbReference type="EMBL" id="LAZR01047191">
    <property type="protein sequence ID" value="KKK94797.1"/>
    <property type="molecule type" value="Genomic_DNA"/>
</dbReference>
<organism evidence="2">
    <name type="scientific">marine sediment metagenome</name>
    <dbReference type="NCBI Taxonomy" id="412755"/>
    <lineage>
        <taxon>unclassified sequences</taxon>
        <taxon>metagenomes</taxon>
        <taxon>ecological metagenomes</taxon>
    </lineage>
</organism>
<dbReference type="Pfam" id="PF03599">
    <property type="entry name" value="CdhD"/>
    <property type="match status" value="1"/>
</dbReference>
<protein>
    <recommendedName>
        <fullName evidence="1">CO dehydrogenase/acetyl-CoA synthase delta subunit TIM barrel domain-containing protein</fullName>
    </recommendedName>
</protein>
<proteinExistence type="predicted"/>
<dbReference type="InterPro" id="IPR016041">
    <property type="entry name" value="Ac-CoA_synth_d_su_TIM-brl"/>
</dbReference>
<dbReference type="Gene3D" id="3.40.50.11600">
    <property type="match status" value="1"/>
</dbReference>
<accession>A0A0F8ZLT7</accession>
<evidence type="ECO:0000313" key="2">
    <source>
        <dbReference type="EMBL" id="KKK94797.1"/>
    </source>
</evidence>
<feature type="domain" description="CO dehydrogenase/acetyl-CoA synthase delta subunit TIM barrel" evidence="1">
    <location>
        <begin position="3"/>
        <end position="91"/>
    </location>
</feature>
<evidence type="ECO:0000259" key="1">
    <source>
        <dbReference type="Pfam" id="PF03599"/>
    </source>
</evidence>
<gene>
    <name evidence="2" type="ORF">LCGC14_2679240</name>
</gene>
<name>A0A0F8ZLT7_9ZZZZ</name>